<dbReference type="Gene3D" id="3.40.1410.10">
    <property type="entry name" value="Chorismate lyase-like"/>
    <property type="match status" value="1"/>
</dbReference>
<dbReference type="InterPro" id="IPR036390">
    <property type="entry name" value="WH_DNA-bd_sf"/>
</dbReference>
<dbReference type="PANTHER" id="PTHR44846:SF1">
    <property type="entry name" value="MANNOSYL-D-GLYCERATE TRANSPORT_METABOLISM SYSTEM REPRESSOR MNGR-RELATED"/>
    <property type="match status" value="1"/>
</dbReference>
<sequence>MQVVLGFARLPSDNNPISAPEMPYMNDLHALRPDDSQPTPLYLQLARNLEAAIHAGQWKAEQAMPSERNLSEMLGISRVTARKALEVLLDQGLIRRLQGSGTFITPRLEQPLSRLSGFSEMLRLKGFVPSSQWLEREITLPTHEELIRLGLSPNDKVARMKRLRKADDTVMAIEMSTLPASIMPKPQVVGDSLYEHLDSIGKPIVRALQHIQAINASDEFAALVGIAPGTAMLLMTRVGYLEDNTPIEVTDTYCRNDYYDFVAELRR</sequence>
<dbReference type="eggNOG" id="COG2188">
    <property type="taxonomic scope" value="Bacteria"/>
</dbReference>
<evidence type="ECO:0000256" key="2">
    <source>
        <dbReference type="ARBA" id="ARBA00023125"/>
    </source>
</evidence>
<dbReference type="SMART" id="SM00345">
    <property type="entry name" value="HTH_GNTR"/>
    <property type="match status" value="1"/>
</dbReference>
<protein>
    <submittedName>
        <fullName evidence="5">GntR family transcriptional regulator</fullName>
    </submittedName>
</protein>
<dbReference type="InterPro" id="IPR036388">
    <property type="entry name" value="WH-like_DNA-bd_sf"/>
</dbReference>
<dbReference type="Proteomes" id="UP000002704">
    <property type="component" value="Chromosome"/>
</dbReference>
<dbReference type="PRINTS" id="PR00035">
    <property type="entry name" value="HTHGNTR"/>
</dbReference>
<dbReference type="GO" id="GO:0003700">
    <property type="term" value="F:DNA-binding transcription factor activity"/>
    <property type="evidence" value="ECO:0007669"/>
    <property type="project" value="InterPro"/>
</dbReference>
<keyword evidence="2" id="KW-0238">DNA-binding</keyword>
<name>Q3KHK6_PSEPF</name>
<dbReference type="CDD" id="cd07377">
    <property type="entry name" value="WHTH_GntR"/>
    <property type="match status" value="1"/>
</dbReference>
<gene>
    <name evidence="5" type="ordered locus">Pfl01_1007</name>
</gene>
<dbReference type="InterPro" id="IPR000524">
    <property type="entry name" value="Tscrpt_reg_HTH_GntR"/>
</dbReference>
<evidence type="ECO:0000313" key="5">
    <source>
        <dbReference type="EMBL" id="ABA72750.1"/>
    </source>
</evidence>
<organism evidence="5 6">
    <name type="scientific">Pseudomonas fluorescens (strain Pf0-1)</name>
    <dbReference type="NCBI Taxonomy" id="205922"/>
    <lineage>
        <taxon>Bacteria</taxon>
        <taxon>Pseudomonadati</taxon>
        <taxon>Pseudomonadota</taxon>
        <taxon>Gammaproteobacteria</taxon>
        <taxon>Pseudomonadales</taxon>
        <taxon>Pseudomonadaceae</taxon>
        <taxon>Pseudomonas</taxon>
    </lineage>
</organism>
<feature type="domain" description="HTH gntR-type" evidence="4">
    <location>
        <begin position="39"/>
        <end position="107"/>
    </location>
</feature>
<dbReference type="Pfam" id="PF07702">
    <property type="entry name" value="UTRA"/>
    <property type="match status" value="1"/>
</dbReference>
<evidence type="ECO:0000256" key="3">
    <source>
        <dbReference type="ARBA" id="ARBA00023163"/>
    </source>
</evidence>
<dbReference type="GO" id="GO:0045892">
    <property type="term" value="P:negative regulation of DNA-templated transcription"/>
    <property type="evidence" value="ECO:0007669"/>
    <property type="project" value="TreeGrafter"/>
</dbReference>
<dbReference type="SUPFAM" id="SSF46785">
    <property type="entry name" value="Winged helix' DNA-binding domain"/>
    <property type="match status" value="1"/>
</dbReference>
<dbReference type="PROSITE" id="PS50949">
    <property type="entry name" value="HTH_GNTR"/>
    <property type="match status" value="1"/>
</dbReference>
<dbReference type="SUPFAM" id="SSF64288">
    <property type="entry name" value="Chorismate lyase-like"/>
    <property type="match status" value="1"/>
</dbReference>
<dbReference type="AlphaFoldDB" id="Q3KHK6"/>
<proteinExistence type="predicted"/>
<reference evidence="5 6" key="1">
    <citation type="journal article" date="2009" name="Genome Biol.">
        <title>Genomic and genetic analyses of diversity and plant interactions of Pseudomonas fluorescens.</title>
        <authorList>
            <person name="Silby M.W."/>
            <person name="Cerdeno-Tarraga A.M."/>
            <person name="Vernikos G.S."/>
            <person name="Giddens S.R."/>
            <person name="Jackson R.W."/>
            <person name="Preston G.M."/>
            <person name="Zhang X.X."/>
            <person name="Moon C.D."/>
            <person name="Gehrig S.M."/>
            <person name="Godfrey S.A."/>
            <person name="Knight C.G."/>
            <person name="Malone J.G."/>
            <person name="Robinson Z."/>
            <person name="Spiers A.J."/>
            <person name="Harris S."/>
            <person name="Challis G.L."/>
            <person name="Yaxley A.M."/>
            <person name="Harris D."/>
            <person name="Seeger K."/>
            <person name="Murphy L."/>
            <person name="Rutter S."/>
            <person name="Squares R."/>
            <person name="Quail M.A."/>
            <person name="Saunders E."/>
            <person name="Mavromatis K."/>
            <person name="Brettin T.S."/>
            <person name="Bentley S.D."/>
            <person name="Hothersall J."/>
            <person name="Stephens E."/>
            <person name="Thomas C.M."/>
            <person name="Parkhill J."/>
            <person name="Levy S.B."/>
            <person name="Rainey P.B."/>
            <person name="Thomson N.R."/>
        </authorList>
    </citation>
    <scope>NUCLEOTIDE SEQUENCE [LARGE SCALE GENOMIC DNA]</scope>
    <source>
        <strain evidence="5 6">Pf0-1</strain>
    </source>
</reference>
<dbReference type="Pfam" id="PF00392">
    <property type="entry name" value="GntR"/>
    <property type="match status" value="1"/>
</dbReference>
<dbReference type="InterPro" id="IPR050679">
    <property type="entry name" value="Bact_HTH_transcr_reg"/>
</dbReference>
<keyword evidence="3" id="KW-0804">Transcription</keyword>
<evidence type="ECO:0000313" key="6">
    <source>
        <dbReference type="Proteomes" id="UP000002704"/>
    </source>
</evidence>
<evidence type="ECO:0000256" key="1">
    <source>
        <dbReference type="ARBA" id="ARBA00023015"/>
    </source>
</evidence>
<dbReference type="GO" id="GO:0003677">
    <property type="term" value="F:DNA binding"/>
    <property type="evidence" value="ECO:0007669"/>
    <property type="project" value="UniProtKB-KW"/>
</dbReference>
<dbReference type="InterPro" id="IPR028978">
    <property type="entry name" value="Chorismate_lyase_/UTRA_dom_sf"/>
</dbReference>
<dbReference type="EMBL" id="CP000094">
    <property type="protein sequence ID" value="ABA72750.1"/>
    <property type="molecule type" value="Genomic_DNA"/>
</dbReference>
<accession>Q3KHK6</accession>
<dbReference type="SMART" id="SM00866">
    <property type="entry name" value="UTRA"/>
    <property type="match status" value="1"/>
</dbReference>
<dbReference type="HOGENOM" id="CLU_063236_3_1_6"/>
<dbReference type="KEGG" id="pfo:Pfl01_1007"/>
<keyword evidence="1" id="KW-0805">Transcription regulation</keyword>
<dbReference type="PANTHER" id="PTHR44846">
    <property type="entry name" value="MANNOSYL-D-GLYCERATE TRANSPORT/METABOLISM SYSTEM REPRESSOR MNGR-RELATED"/>
    <property type="match status" value="1"/>
</dbReference>
<dbReference type="InterPro" id="IPR011663">
    <property type="entry name" value="UTRA"/>
</dbReference>
<dbReference type="Gene3D" id="1.10.10.10">
    <property type="entry name" value="Winged helix-like DNA-binding domain superfamily/Winged helix DNA-binding domain"/>
    <property type="match status" value="1"/>
</dbReference>
<evidence type="ECO:0000259" key="4">
    <source>
        <dbReference type="PROSITE" id="PS50949"/>
    </source>
</evidence>